<accession>A0A5J5BL38</accession>
<dbReference type="InterPro" id="IPR022379">
    <property type="entry name" value="11S_seedstore_CS"/>
</dbReference>
<feature type="compositionally biased region" description="Basic and acidic residues" evidence="6">
    <location>
        <begin position="123"/>
        <end position="133"/>
    </location>
</feature>
<feature type="region of interest" description="Disordered" evidence="6">
    <location>
        <begin position="113"/>
        <end position="145"/>
    </location>
</feature>
<reference evidence="8 9" key="1">
    <citation type="submission" date="2019-09" db="EMBL/GenBank/DDBJ databases">
        <title>A chromosome-level genome assembly of the Chinese tupelo Nyssa sinensis.</title>
        <authorList>
            <person name="Yang X."/>
            <person name="Kang M."/>
            <person name="Yang Y."/>
            <person name="Xiong H."/>
            <person name="Wang M."/>
            <person name="Zhang Z."/>
            <person name="Wang Z."/>
            <person name="Wu H."/>
            <person name="Ma T."/>
            <person name="Liu J."/>
            <person name="Xi Z."/>
        </authorList>
    </citation>
    <scope>NUCLEOTIDE SEQUENCE [LARGE SCALE GENOMIC DNA]</scope>
    <source>
        <strain evidence="8">J267</strain>
        <tissue evidence="8">Leaf</tissue>
    </source>
</reference>
<dbReference type="PROSITE" id="PS00305">
    <property type="entry name" value="11S_SEED_STORAGE"/>
    <property type="match status" value="1"/>
</dbReference>
<gene>
    <name evidence="8" type="ORF">F0562_021137</name>
</gene>
<evidence type="ECO:0000256" key="5">
    <source>
        <dbReference type="RuleBase" id="RU003681"/>
    </source>
</evidence>
<keyword evidence="4 5" id="KW-1015">Disulfide bond</keyword>
<dbReference type="CDD" id="cd02243">
    <property type="entry name" value="cupin_11S_legumin_C"/>
    <property type="match status" value="1"/>
</dbReference>
<dbReference type="InterPro" id="IPR014710">
    <property type="entry name" value="RmlC-like_jellyroll"/>
</dbReference>
<comment type="similarity">
    <text evidence="1 5">Belongs to the 11S seed storage protein (globulins) family.</text>
</comment>
<comment type="subunit">
    <text evidence="5">Hexamer; each subunit is composed of an acidic and a basic chain derived from a single precursor and linked by a disulfide bond.</text>
</comment>
<feature type="compositionally biased region" description="Basic residues" evidence="6">
    <location>
        <begin position="134"/>
        <end position="145"/>
    </location>
</feature>
<protein>
    <recommendedName>
        <fullName evidence="7">Cupin type-1 domain-containing protein</fullName>
    </recommendedName>
</protein>
<evidence type="ECO:0000256" key="4">
    <source>
        <dbReference type="ARBA" id="ARBA00023157"/>
    </source>
</evidence>
<feature type="domain" description="Cupin type-1" evidence="7">
    <location>
        <begin position="289"/>
        <end position="408"/>
    </location>
</feature>
<evidence type="ECO:0000256" key="6">
    <source>
        <dbReference type="SAM" id="MobiDB-lite"/>
    </source>
</evidence>
<sequence>MATKLLLLATLLSVLVSVAVGQGSRTRLSEAQQCRLQGLSASQPSQRIESEGGTTELWNENEDQFRCAGVAPMRNTLRPNGLSLPNFHPSPRLVYIERGQGLISISYPGCAETFHSEQSSRSQEGRHEEEQQQGRRRRDQHQKVHRIRKGDIVALPAGAAHWCFNDGNEELVAISITDLNHQANQLDQRLRAFYLAGRPPRQGQHSQQQAQESFQNIFNAFDEELMAEAFNIPVDLVKKMQREDERGLIVNAREMMSLIRPDENDENEEEEGKASNGLEETLCTMRIHQNIDNRRQADVYARQAGSLSIVNQHKLPILRYMDLSAEKGNLLPNALYTPHWSMRSHSIVYVLRGEAQVQVVGSNGQTVMNDRTSGSPMKSPLAGYTSVFRAMPLDVITNSYQMSPNEAQDLKLNRGGQTFLLSPRMRS</sequence>
<dbReference type="OrthoDB" id="1903982at2759"/>
<dbReference type="InterPro" id="IPR006044">
    <property type="entry name" value="11S_seedstore_pln"/>
</dbReference>
<dbReference type="PANTHER" id="PTHR31189">
    <property type="entry name" value="OS03G0336100 PROTEIN-RELATED"/>
    <property type="match status" value="1"/>
</dbReference>
<dbReference type="Gene3D" id="2.60.120.10">
    <property type="entry name" value="Jelly Rolls"/>
    <property type="match status" value="3"/>
</dbReference>
<keyword evidence="3 5" id="KW-0708">Seed storage protein</keyword>
<dbReference type="SUPFAM" id="SSF51182">
    <property type="entry name" value="RmlC-like cupins"/>
    <property type="match status" value="1"/>
</dbReference>
<evidence type="ECO:0000313" key="9">
    <source>
        <dbReference type="Proteomes" id="UP000325577"/>
    </source>
</evidence>
<keyword evidence="9" id="KW-1185">Reference proteome</keyword>
<evidence type="ECO:0000259" key="7">
    <source>
        <dbReference type="SMART" id="SM00835"/>
    </source>
</evidence>
<organism evidence="8 9">
    <name type="scientific">Nyssa sinensis</name>
    <dbReference type="NCBI Taxonomy" id="561372"/>
    <lineage>
        <taxon>Eukaryota</taxon>
        <taxon>Viridiplantae</taxon>
        <taxon>Streptophyta</taxon>
        <taxon>Embryophyta</taxon>
        <taxon>Tracheophyta</taxon>
        <taxon>Spermatophyta</taxon>
        <taxon>Magnoliopsida</taxon>
        <taxon>eudicotyledons</taxon>
        <taxon>Gunneridae</taxon>
        <taxon>Pentapetalae</taxon>
        <taxon>asterids</taxon>
        <taxon>Cornales</taxon>
        <taxon>Nyssaceae</taxon>
        <taxon>Nyssa</taxon>
    </lineage>
</organism>
<name>A0A5J5BL38_9ASTE</name>
<dbReference type="AlphaFoldDB" id="A0A5J5BL38"/>
<dbReference type="GO" id="GO:0045735">
    <property type="term" value="F:nutrient reservoir activity"/>
    <property type="evidence" value="ECO:0007669"/>
    <property type="project" value="UniProtKB-KW"/>
</dbReference>
<feature type="chain" id="PRO_5023973595" description="Cupin type-1 domain-containing protein" evidence="5">
    <location>
        <begin position="22"/>
        <end position="427"/>
    </location>
</feature>
<dbReference type="InterPro" id="IPR050253">
    <property type="entry name" value="Seed_Storage-Functional"/>
</dbReference>
<proteinExistence type="inferred from homology"/>
<dbReference type="PRINTS" id="PR00439">
    <property type="entry name" value="11SGLOBULIN"/>
</dbReference>
<dbReference type="SMART" id="SM00835">
    <property type="entry name" value="Cupin_1"/>
    <property type="match status" value="2"/>
</dbReference>
<evidence type="ECO:0000256" key="3">
    <source>
        <dbReference type="ARBA" id="ARBA00023129"/>
    </source>
</evidence>
<keyword evidence="2 5" id="KW-0758">Storage protein</keyword>
<dbReference type="InterPro" id="IPR011051">
    <property type="entry name" value="RmlC_Cupin_sf"/>
</dbReference>
<evidence type="ECO:0000256" key="1">
    <source>
        <dbReference type="ARBA" id="ARBA00007178"/>
    </source>
</evidence>
<dbReference type="Proteomes" id="UP000325577">
    <property type="component" value="Linkage Group LG11"/>
</dbReference>
<feature type="domain" description="Cupin type-1" evidence="7">
    <location>
        <begin position="37"/>
        <end position="238"/>
    </location>
</feature>
<dbReference type="Pfam" id="PF00190">
    <property type="entry name" value="Cupin_1"/>
    <property type="match status" value="2"/>
</dbReference>
<keyword evidence="5" id="KW-0732">Signal</keyword>
<evidence type="ECO:0000256" key="2">
    <source>
        <dbReference type="ARBA" id="ARBA00022761"/>
    </source>
</evidence>
<dbReference type="EMBL" id="CM018034">
    <property type="protein sequence ID" value="KAA8543368.1"/>
    <property type="molecule type" value="Genomic_DNA"/>
</dbReference>
<feature type="signal peptide" evidence="5">
    <location>
        <begin position="1"/>
        <end position="21"/>
    </location>
</feature>
<dbReference type="InterPro" id="IPR006045">
    <property type="entry name" value="Cupin_1"/>
</dbReference>
<comment type="function">
    <text evidence="5">Seed storage protein.</text>
</comment>
<evidence type="ECO:0000313" key="8">
    <source>
        <dbReference type="EMBL" id="KAA8543368.1"/>
    </source>
</evidence>
<dbReference type="CDD" id="cd02242">
    <property type="entry name" value="cupin_11S_legumin_N"/>
    <property type="match status" value="1"/>
</dbReference>
<dbReference type="PANTHER" id="PTHR31189:SF54">
    <property type="entry name" value="11S GLOBULIN SEED STORAGE PROTEIN 2-LIKE"/>
    <property type="match status" value="1"/>
</dbReference>